<evidence type="ECO:0008006" key="4">
    <source>
        <dbReference type="Google" id="ProtNLM"/>
    </source>
</evidence>
<sequence length="138" mass="15397">MMGLLCLVASILAGHGKNKNHLEIKTKNFRLLYLSISSVRKKGNKLKPLLWHLSGRRQEQEIRQGGGTGWLPEKLLSMQGQGRGRRLLPLLPTNKAMFFFVNLESIQAELLSVALVGFCEETGGCSRSPAAFCRAEFR</sequence>
<evidence type="ECO:0000313" key="2">
    <source>
        <dbReference type="EMBL" id="CAB1456277.1"/>
    </source>
</evidence>
<evidence type="ECO:0000313" key="3">
    <source>
        <dbReference type="Proteomes" id="UP001153269"/>
    </source>
</evidence>
<keyword evidence="1" id="KW-0732">Signal</keyword>
<feature type="signal peptide" evidence="1">
    <location>
        <begin position="1"/>
        <end position="16"/>
    </location>
</feature>
<name>A0A9N7VNK3_PLEPL</name>
<feature type="chain" id="PRO_5040486235" description="Secreted protein" evidence="1">
    <location>
        <begin position="17"/>
        <end position="138"/>
    </location>
</feature>
<organism evidence="2 3">
    <name type="scientific">Pleuronectes platessa</name>
    <name type="common">European plaice</name>
    <dbReference type="NCBI Taxonomy" id="8262"/>
    <lineage>
        <taxon>Eukaryota</taxon>
        <taxon>Metazoa</taxon>
        <taxon>Chordata</taxon>
        <taxon>Craniata</taxon>
        <taxon>Vertebrata</taxon>
        <taxon>Euteleostomi</taxon>
        <taxon>Actinopterygii</taxon>
        <taxon>Neopterygii</taxon>
        <taxon>Teleostei</taxon>
        <taxon>Neoteleostei</taxon>
        <taxon>Acanthomorphata</taxon>
        <taxon>Carangaria</taxon>
        <taxon>Pleuronectiformes</taxon>
        <taxon>Pleuronectoidei</taxon>
        <taxon>Pleuronectidae</taxon>
        <taxon>Pleuronectes</taxon>
    </lineage>
</organism>
<evidence type="ECO:0000256" key="1">
    <source>
        <dbReference type="SAM" id="SignalP"/>
    </source>
</evidence>
<dbReference type="EMBL" id="CADEAL010004292">
    <property type="protein sequence ID" value="CAB1456277.1"/>
    <property type="molecule type" value="Genomic_DNA"/>
</dbReference>
<comment type="caution">
    <text evidence="2">The sequence shown here is derived from an EMBL/GenBank/DDBJ whole genome shotgun (WGS) entry which is preliminary data.</text>
</comment>
<dbReference type="AlphaFoldDB" id="A0A9N7VNK3"/>
<keyword evidence="3" id="KW-1185">Reference proteome</keyword>
<dbReference type="Proteomes" id="UP001153269">
    <property type="component" value="Unassembled WGS sequence"/>
</dbReference>
<protein>
    <recommendedName>
        <fullName evidence="4">Secreted protein</fullName>
    </recommendedName>
</protein>
<reference evidence="2" key="1">
    <citation type="submission" date="2020-03" db="EMBL/GenBank/DDBJ databases">
        <authorList>
            <person name="Weist P."/>
        </authorList>
    </citation>
    <scope>NUCLEOTIDE SEQUENCE</scope>
</reference>
<accession>A0A9N7VNK3</accession>
<gene>
    <name evidence="2" type="ORF">PLEPLA_LOCUS44061</name>
</gene>
<proteinExistence type="predicted"/>